<reference evidence="2" key="1">
    <citation type="journal article" date="2019" name="Int. J. Syst. Evol. Microbiol.">
        <title>The Global Catalogue of Microorganisms (GCM) 10K type strain sequencing project: providing services to taxonomists for standard genome sequencing and annotation.</title>
        <authorList>
            <consortium name="The Broad Institute Genomics Platform"/>
            <consortium name="The Broad Institute Genome Sequencing Center for Infectious Disease"/>
            <person name="Wu L."/>
            <person name="Ma J."/>
        </authorList>
    </citation>
    <scope>NUCLEOTIDE SEQUENCE [LARGE SCALE GENOMIC DNA]</scope>
    <source>
        <strain evidence="2">CGMCC 1.16855</strain>
    </source>
</reference>
<dbReference type="EMBL" id="JBHRSB010000002">
    <property type="protein sequence ID" value="MFC2999907.1"/>
    <property type="molecule type" value="Genomic_DNA"/>
</dbReference>
<keyword evidence="2" id="KW-1185">Reference proteome</keyword>
<dbReference type="RefSeq" id="WP_343215199.1">
    <property type="nucleotide sequence ID" value="NZ_JAFNJS010000002.1"/>
</dbReference>
<comment type="caution">
    <text evidence="1">The sequence shown here is derived from an EMBL/GenBank/DDBJ whole genome shotgun (WGS) entry which is preliminary data.</text>
</comment>
<evidence type="ECO:0000313" key="1">
    <source>
        <dbReference type="EMBL" id="MFC2999907.1"/>
    </source>
</evidence>
<name>A0ABV7BQM4_9PROT</name>
<accession>A0ABV7BQM4</accession>
<sequence>MAYLASDRAAAIHGAEFVIDGGTVRTV</sequence>
<protein>
    <recommendedName>
        <fullName evidence="3">SDR family oxidoreductase</fullName>
    </recommendedName>
</protein>
<organism evidence="1 2">
    <name type="scientific">Falsiroseomonas tokyonensis</name>
    <dbReference type="NCBI Taxonomy" id="430521"/>
    <lineage>
        <taxon>Bacteria</taxon>
        <taxon>Pseudomonadati</taxon>
        <taxon>Pseudomonadota</taxon>
        <taxon>Alphaproteobacteria</taxon>
        <taxon>Acetobacterales</taxon>
        <taxon>Roseomonadaceae</taxon>
        <taxon>Falsiroseomonas</taxon>
    </lineage>
</organism>
<proteinExistence type="predicted"/>
<evidence type="ECO:0000313" key="2">
    <source>
        <dbReference type="Proteomes" id="UP001595420"/>
    </source>
</evidence>
<evidence type="ECO:0008006" key="3">
    <source>
        <dbReference type="Google" id="ProtNLM"/>
    </source>
</evidence>
<gene>
    <name evidence="1" type="ORF">ACFOD3_08375</name>
</gene>
<dbReference type="Proteomes" id="UP001595420">
    <property type="component" value="Unassembled WGS sequence"/>
</dbReference>